<gene>
    <name evidence="2" type="ORF">AAFH96_18505</name>
</gene>
<dbReference type="GO" id="GO:0008168">
    <property type="term" value="F:methyltransferase activity"/>
    <property type="evidence" value="ECO:0007669"/>
    <property type="project" value="UniProtKB-KW"/>
</dbReference>
<feature type="domain" description="Methyltransferase type 11" evidence="1">
    <location>
        <begin position="24"/>
        <end position="118"/>
    </location>
</feature>
<dbReference type="InterPro" id="IPR013216">
    <property type="entry name" value="Methyltransf_11"/>
</dbReference>
<dbReference type="CDD" id="cd02440">
    <property type="entry name" value="AdoMet_MTases"/>
    <property type="match status" value="1"/>
</dbReference>
<evidence type="ECO:0000259" key="1">
    <source>
        <dbReference type="Pfam" id="PF08241"/>
    </source>
</evidence>
<dbReference type="InterPro" id="IPR029063">
    <property type="entry name" value="SAM-dependent_MTases_sf"/>
</dbReference>
<dbReference type="PANTHER" id="PTHR45036:SF1">
    <property type="entry name" value="METHYLTRANSFERASE LIKE 7A"/>
    <property type="match status" value="1"/>
</dbReference>
<dbReference type="InterPro" id="IPR052356">
    <property type="entry name" value="Thiol_S-MT"/>
</dbReference>
<keyword evidence="3" id="KW-1185">Reference proteome</keyword>
<protein>
    <submittedName>
        <fullName evidence="2">Class I SAM-dependent methyltransferase</fullName>
    </submittedName>
</protein>
<dbReference type="Gene3D" id="3.40.50.150">
    <property type="entry name" value="Vaccinia Virus protein VP39"/>
    <property type="match status" value="1"/>
</dbReference>
<dbReference type="PANTHER" id="PTHR45036">
    <property type="entry name" value="METHYLTRANSFERASE LIKE 7B"/>
    <property type="match status" value="1"/>
</dbReference>
<dbReference type="Proteomes" id="UP001582793">
    <property type="component" value="Unassembled WGS sequence"/>
</dbReference>
<dbReference type="EMBL" id="JBCGDC010000050">
    <property type="protein sequence ID" value="MFB6395080.1"/>
    <property type="molecule type" value="Genomic_DNA"/>
</dbReference>
<accession>A0ABV5CST8</accession>
<dbReference type="SUPFAM" id="SSF53335">
    <property type="entry name" value="S-adenosyl-L-methionine-dependent methyltransferases"/>
    <property type="match status" value="1"/>
</dbReference>
<proteinExistence type="predicted"/>
<organism evidence="2 3">
    <name type="scientific">Polymorphospora lycopeni</name>
    <dbReference type="NCBI Taxonomy" id="3140240"/>
    <lineage>
        <taxon>Bacteria</taxon>
        <taxon>Bacillati</taxon>
        <taxon>Actinomycetota</taxon>
        <taxon>Actinomycetes</taxon>
        <taxon>Micromonosporales</taxon>
        <taxon>Micromonosporaceae</taxon>
        <taxon>Polymorphospora</taxon>
    </lineage>
</organism>
<evidence type="ECO:0000313" key="3">
    <source>
        <dbReference type="Proteomes" id="UP001582793"/>
    </source>
</evidence>
<sequence length="191" mass="20674">MAEGFTAYDAAKSAAIGGLRGTVLEIGAGRGRNFGRLHPDVTWIGCEPDRRRRTELARTAHGFGHTREPLASAAESVPLPDASVDAVLATVVLCSVRDQARVLAEIARLLRPGGEFVFAEHVGAPERTWKRALQRVIAPATRLLDHGCDPSRETELSLRRSPLDLVQVEHFDLPALGAITVPYVVGRALRT</sequence>
<dbReference type="RefSeq" id="WP_375735023.1">
    <property type="nucleotide sequence ID" value="NZ_JBCGDC010000050.1"/>
</dbReference>
<comment type="caution">
    <text evidence="2">The sequence shown here is derived from an EMBL/GenBank/DDBJ whole genome shotgun (WGS) entry which is preliminary data.</text>
</comment>
<reference evidence="2 3" key="1">
    <citation type="submission" date="2024-04" db="EMBL/GenBank/DDBJ databases">
        <title>Polymorphospora sp. isolated from Baiyangdian Lake in Xiong'an New Area.</title>
        <authorList>
            <person name="Zhang X."/>
            <person name="Liu J."/>
        </authorList>
    </citation>
    <scope>NUCLEOTIDE SEQUENCE [LARGE SCALE GENOMIC DNA]</scope>
    <source>
        <strain evidence="2 3">2-325</strain>
    </source>
</reference>
<evidence type="ECO:0000313" key="2">
    <source>
        <dbReference type="EMBL" id="MFB6395080.1"/>
    </source>
</evidence>
<dbReference type="Pfam" id="PF08241">
    <property type="entry name" value="Methyltransf_11"/>
    <property type="match status" value="1"/>
</dbReference>
<keyword evidence="2" id="KW-0489">Methyltransferase</keyword>
<name>A0ABV5CST8_9ACTN</name>
<keyword evidence="2" id="KW-0808">Transferase</keyword>
<dbReference type="GO" id="GO:0032259">
    <property type="term" value="P:methylation"/>
    <property type="evidence" value="ECO:0007669"/>
    <property type="project" value="UniProtKB-KW"/>
</dbReference>